<name>A0A8J6E0X5_9EUKA</name>
<dbReference type="PROSITE" id="PS50012">
    <property type="entry name" value="RCC1_3"/>
    <property type="match status" value="1"/>
</dbReference>
<dbReference type="Gene3D" id="2.130.10.30">
    <property type="entry name" value="Regulator of chromosome condensation 1/beta-lactamase-inhibitor protein II"/>
    <property type="match status" value="2"/>
</dbReference>
<keyword evidence="3" id="KW-1185">Reference proteome</keyword>
<dbReference type="InterPro" id="IPR051553">
    <property type="entry name" value="Ran_GTPase-activating"/>
</dbReference>
<reference evidence="2" key="1">
    <citation type="submission" date="2021-05" db="EMBL/GenBank/DDBJ databases">
        <title>A free-living protist that lacks canonical eukaryotic 1 DNA replication and segregation systems.</title>
        <authorList>
            <person name="Salas-Leiva D.E."/>
            <person name="Tromer E.C."/>
            <person name="Curtis B.A."/>
            <person name="Jerlstrom-Hultqvist J."/>
            <person name="Kolisko M."/>
            <person name="Yi Z."/>
            <person name="Salas-Leiva J.S."/>
            <person name="Gallot-Lavallee L."/>
            <person name="Kops G.J.P.L."/>
            <person name="Archibald J.M."/>
            <person name="Simpson A.G.B."/>
            <person name="Roger A.J."/>
        </authorList>
    </citation>
    <scope>NUCLEOTIDE SEQUENCE</scope>
    <source>
        <strain evidence="2">BICM</strain>
    </source>
</reference>
<gene>
    <name evidence="2" type="ORF">J8273_5386</name>
</gene>
<dbReference type="PROSITE" id="PS00626">
    <property type="entry name" value="RCC1_2"/>
    <property type="match status" value="1"/>
</dbReference>
<dbReference type="EMBL" id="JAHDYR010000038">
    <property type="protein sequence ID" value="KAG9392396.1"/>
    <property type="molecule type" value="Genomic_DNA"/>
</dbReference>
<evidence type="ECO:0000313" key="2">
    <source>
        <dbReference type="EMBL" id="KAG9392396.1"/>
    </source>
</evidence>
<dbReference type="AlphaFoldDB" id="A0A8J6E0X5"/>
<accession>A0A8J6E0X5</accession>
<protein>
    <submittedName>
        <fullName evidence="2">Regulator of chromosome condensation (RCC1) repeat</fullName>
    </submittedName>
</protein>
<organism evidence="2 3">
    <name type="scientific">Carpediemonas membranifera</name>
    <dbReference type="NCBI Taxonomy" id="201153"/>
    <lineage>
        <taxon>Eukaryota</taxon>
        <taxon>Metamonada</taxon>
        <taxon>Carpediemonas-like organisms</taxon>
        <taxon>Carpediemonas</taxon>
    </lineage>
</organism>
<evidence type="ECO:0000256" key="1">
    <source>
        <dbReference type="PROSITE-ProRule" id="PRU00235"/>
    </source>
</evidence>
<dbReference type="PANTHER" id="PTHR45982">
    <property type="entry name" value="REGULATOR OF CHROMOSOME CONDENSATION"/>
    <property type="match status" value="1"/>
</dbReference>
<comment type="caution">
    <text evidence="2">The sequence shown here is derived from an EMBL/GenBank/DDBJ whole genome shotgun (WGS) entry which is preliminary data.</text>
</comment>
<dbReference type="Pfam" id="PF13540">
    <property type="entry name" value="RCC1_2"/>
    <property type="match status" value="2"/>
</dbReference>
<dbReference type="InterPro" id="IPR000408">
    <property type="entry name" value="Reg_chr_condens"/>
</dbReference>
<feature type="repeat" description="RCC1" evidence="1">
    <location>
        <begin position="329"/>
        <end position="378"/>
    </location>
</feature>
<dbReference type="SUPFAM" id="SSF50985">
    <property type="entry name" value="RCC1/BLIP-II"/>
    <property type="match status" value="1"/>
</dbReference>
<evidence type="ECO:0000313" key="3">
    <source>
        <dbReference type="Proteomes" id="UP000717585"/>
    </source>
</evidence>
<proteinExistence type="predicted"/>
<dbReference type="PRINTS" id="PR00633">
    <property type="entry name" value="RCCNDNSATION"/>
</dbReference>
<dbReference type="PANTHER" id="PTHR45982:SF1">
    <property type="entry name" value="REGULATOR OF CHROMOSOME CONDENSATION"/>
    <property type="match status" value="1"/>
</dbReference>
<dbReference type="Proteomes" id="UP000717585">
    <property type="component" value="Unassembled WGS sequence"/>
</dbReference>
<dbReference type="InterPro" id="IPR009091">
    <property type="entry name" value="RCC1/BLIP-II"/>
</dbReference>
<dbReference type="OrthoDB" id="61110at2759"/>
<sequence>MKSMNGGKLFDLASSTSYYVGCSTNESQKWIMSYNSTTKMVCGTASCSAPGKHQFIVYHGTAIRGRATTYVTPGTAVSSKHSIAVFGDNTNHQLGVAATTVQTPTNLLVSALTDGETVTKIASNGLTTFMLTDFGRVLAMGKNPASISTTLSGIVDYTPTGYHMMDISSGNYGTLMADSTGHLWQFLGTSGTLTKIENTNYDDEWVTQVCAGYDHALMLDDDNDVLAIGKNDYNQALGKAASALTSWTDISEDGGSEIVGEDIIAIYCGKHISFLIEHGYDDGYVFGHNLEGRGGADTDHYNLAAQEVDNIDPTKVASGLDFTAFIARGALYTAGNENDGKSARGTCKDDSTNDPEATGISVKDIAAGDNHGLYVTSTNEVYSFGMSDNYQTGTGTTAQSCVNTRVAYGSAVFAQGDSSLVVNPHKVSVGSTGELQAVPAFPGSPTIQLETSAGSALGTFSKAHSGAVYRYRGANFTMPAGDYSLKLIYGTAEYWMPMAFTTGFTVSPPAVNTRDSYFALLGDDGRSATKVVTNANYTFNLCLKNFDNNKAAHTLSGDYNVTLHLSGSSFADVTTTWPLSTMTVNGTGLQCRKFNSSSLFAVGSSGSVTVVPVLTKADETVFMDAMTLKYDDIYIRKDAADMPRLAVLAVVSLLALLL</sequence>